<evidence type="ECO:0000259" key="8">
    <source>
        <dbReference type="PROSITE" id="PS51352"/>
    </source>
</evidence>
<gene>
    <name evidence="9" type="ORF">RF11_16384</name>
</gene>
<dbReference type="AlphaFoldDB" id="A0A0C2IE60"/>
<proteinExistence type="predicted"/>
<comment type="catalytic activity">
    <reaction evidence="1">
        <text>Catalyzes the rearrangement of -S-S- bonds in proteins.</text>
        <dbReference type="EC" id="5.3.4.1"/>
    </reaction>
</comment>
<organism evidence="9 10">
    <name type="scientific">Thelohanellus kitauei</name>
    <name type="common">Myxosporean</name>
    <dbReference type="NCBI Taxonomy" id="669202"/>
    <lineage>
        <taxon>Eukaryota</taxon>
        <taxon>Metazoa</taxon>
        <taxon>Cnidaria</taxon>
        <taxon>Myxozoa</taxon>
        <taxon>Myxosporea</taxon>
        <taxon>Bivalvulida</taxon>
        <taxon>Platysporina</taxon>
        <taxon>Myxobolidae</taxon>
        <taxon>Thelohanellus</taxon>
    </lineage>
</organism>
<feature type="domain" description="Thioredoxin" evidence="8">
    <location>
        <begin position="114"/>
        <end position="244"/>
    </location>
</feature>
<dbReference type="GO" id="GO:0015035">
    <property type="term" value="F:protein-disulfide reductase activity"/>
    <property type="evidence" value="ECO:0007669"/>
    <property type="project" value="TreeGrafter"/>
</dbReference>
<dbReference type="GO" id="GO:0005788">
    <property type="term" value="C:endoplasmic reticulum lumen"/>
    <property type="evidence" value="ECO:0007669"/>
    <property type="project" value="UniProtKB-SubCell"/>
</dbReference>
<accession>A0A0C2IE60</accession>
<reference evidence="9 10" key="1">
    <citation type="journal article" date="2014" name="Genome Biol. Evol.">
        <title>The genome of the myxosporean Thelohanellus kitauei shows adaptations to nutrient acquisition within its fish host.</title>
        <authorList>
            <person name="Yang Y."/>
            <person name="Xiong J."/>
            <person name="Zhou Z."/>
            <person name="Huo F."/>
            <person name="Miao W."/>
            <person name="Ran C."/>
            <person name="Liu Y."/>
            <person name="Zhang J."/>
            <person name="Feng J."/>
            <person name="Wang M."/>
            <person name="Wang M."/>
            <person name="Wang L."/>
            <person name="Yao B."/>
        </authorList>
    </citation>
    <scope>NUCLEOTIDE SEQUENCE [LARGE SCALE GENOMIC DNA]</scope>
    <source>
        <strain evidence="9">Wuqing</strain>
    </source>
</reference>
<dbReference type="CDD" id="cd02961">
    <property type="entry name" value="PDI_a_family"/>
    <property type="match status" value="1"/>
</dbReference>
<comment type="caution">
    <text evidence="9">The sequence shown here is derived from an EMBL/GenBank/DDBJ whole genome shotgun (WGS) entry which is preliminary data.</text>
</comment>
<keyword evidence="7" id="KW-0732">Signal</keyword>
<keyword evidence="5 9" id="KW-0413">Isomerase</keyword>
<evidence type="ECO:0000313" key="10">
    <source>
        <dbReference type="Proteomes" id="UP000031668"/>
    </source>
</evidence>
<dbReference type="InterPro" id="IPR057305">
    <property type="entry name" value="Thioredox_PDIA6_C"/>
</dbReference>
<dbReference type="GO" id="GO:0003756">
    <property type="term" value="F:protein disulfide isomerase activity"/>
    <property type="evidence" value="ECO:0007669"/>
    <property type="project" value="UniProtKB-EC"/>
</dbReference>
<dbReference type="PROSITE" id="PS51352">
    <property type="entry name" value="THIOREDOXIN_2"/>
    <property type="match status" value="1"/>
</dbReference>
<keyword evidence="6" id="KW-0676">Redox-active center</keyword>
<evidence type="ECO:0000256" key="3">
    <source>
        <dbReference type="ARBA" id="ARBA00012723"/>
    </source>
</evidence>
<keyword evidence="4" id="KW-1015">Disulfide bond</keyword>
<evidence type="ECO:0000256" key="7">
    <source>
        <dbReference type="SAM" id="SignalP"/>
    </source>
</evidence>
<dbReference type="SUPFAM" id="SSF52833">
    <property type="entry name" value="Thioredoxin-like"/>
    <property type="match status" value="2"/>
</dbReference>
<evidence type="ECO:0000256" key="4">
    <source>
        <dbReference type="ARBA" id="ARBA00023157"/>
    </source>
</evidence>
<dbReference type="OMA" id="AIWVVQF"/>
<name>A0A0C2IE60_THEKT</name>
<dbReference type="Proteomes" id="UP000031668">
    <property type="component" value="Unassembled WGS sequence"/>
</dbReference>
<evidence type="ECO:0000313" key="9">
    <source>
        <dbReference type="EMBL" id="KII63573.1"/>
    </source>
</evidence>
<dbReference type="OrthoDB" id="10264505at2759"/>
<keyword evidence="10" id="KW-1185">Reference proteome</keyword>
<feature type="signal peptide" evidence="7">
    <location>
        <begin position="1"/>
        <end position="16"/>
    </location>
</feature>
<dbReference type="GO" id="GO:0034976">
    <property type="term" value="P:response to endoplasmic reticulum stress"/>
    <property type="evidence" value="ECO:0007669"/>
    <property type="project" value="TreeGrafter"/>
</dbReference>
<evidence type="ECO:0000256" key="6">
    <source>
        <dbReference type="ARBA" id="ARBA00023284"/>
    </source>
</evidence>
<dbReference type="PRINTS" id="PR00421">
    <property type="entry name" value="THIOREDOXIN"/>
</dbReference>
<dbReference type="EMBL" id="JWZT01004658">
    <property type="protein sequence ID" value="KII63573.1"/>
    <property type="molecule type" value="Genomic_DNA"/>
</dbReference>
<sequence length="388" mass="44613">MLVLFAVLTVAVSGEGLRRLKLNDLEVFSKNKGLNVILVKRQRAEELETTLADLGRVFEGIVKIAEIDYSDDLPHEYKSRHYPSIKLLSDGGRSIVTYTKPTDRASLYNNILSFLGDITKRKFESTPLVEDDSHVVILDDSNFTSTIRSSQHHYLVDFYAPWCGFCQALEPEWIEAAKLLRGKAKLAKVNCDTNKHLAKVFNIRSYPTVNYFPPGSTNLQTAAFKYKGRRNAQAIVSFVESMIQKLAKPSEFVHITSHSDLERKCFSKRLCVIVVFPNRQESDSNEWNNYINIMKKVIDTEKQTGVGWVWIEGKHDYQFEFSFGIHEYPTLMIVNYKLKTFHTMRDTFTFASIKQFLASRWSKSVQAKTISGEIPSFKDAKKWDRSEF</sequence>
<dbReference type="PANTHER" id="PTHR45815">
    <property type="entry name" value="PROTEIN DISULFIDE-ISOMERASE A6"/>
    <property type="match status" value="1"/>
</dbReference>
<evidence type="ECO:0000256" key="2">
    <source>
        <dbReference type="ARBA" id="ARBA00004319"/>
    </source>
</evidence>
<feature type="chain" id="PRO_5002150369" description="protein disulfide-isomerase" evidence="7">
    <location>
        <begin position="17"/>
        <end position="388"/>
    </location>
</feature>
<dbReference type="Gene3D" id="3.40.30.10">
    <property type="entry name" value="Glutaredoxin"/>
    <property type="match status" value="1"/>
</dbReference>
<evidence type="ECO:0000256" key="1">
    <source>
        <dbReference type="ARBA" id="ARBA00001182"/>
    </source>
</evidence>
<dbReference type="InterPro" id="IPR013766">
    <property type="entry name" value="Thioredoxin_domain"/>
</dbReference>
<protein>
    <recommendedName>
        <fullName evidence="3">protein disulfide-isomerase</fullName>
        <ecNumber evidence="3">5.3.4.1</ecNumber>
    </recommendedName>
</protein>
<dbReference type="EC" id="5.3.4.1" evidence="3"/>
<dbReference type="Pfam" id="PF24541">
    <property type="entry name" value="Thioredox_PDIA6_C"/>
    <property type="match status" value="1"/>
</dbReference>
<dbReference type="PANTHER" id="PTHR45815:SF3">
    <property type="entry name" value="PROTEIN DISULFIDE-ISOMERASE A6"/>
    <property type="match status" value="1"/>
</dbReference>
<evidence type="ECO:0000256" key="5">
    <source>
        <dbReference type="ARBA" id="ARBA00023235"/>
    </source>
</evidence>
<comment type="subcellular location">
    <subcellularLocation>
        <location evidence="2">Endoplasmic reticulum lumen</location>
    </subcellularLocation>
</comment>
<dbReference type="Pfam" id="PF00085">
    <property type="entry name" value="Thioredoxin"/>
    <property type="match status" value="1"/>
</dbReference>
<dbReference type="InterPro" id="IPR036249">
    <property type="entry name" value="Thioredoxin-like_sf"/>
</dbReference>